<keyword evidence="4" id="KW-0648">Protein biosynthesis</keyword>
<reference evidence="7 8" key="1">
    <citation type="journal article" date="2016" name="Nat. Commun.">
        <title>Thousands of microbial genomes shed light on interconnected biogeochemical processes in an aquifer system.</title>
        <authorList>
            <person name="Anantharaman K."/>
            <person name="Brown C.T."/>
            <person name="Hug L.A."/>
            <person name="Sharon I."/>
            <person name="Castelle C.J."/>
            <person name="Probst A.J."/>
            <person name="Thomas B.C."/>
            <person name="Singh A."/>
            <person name="Wilkins M.J."/>
            <person name="Karaoz U."/>
            <person name="Brodie E.L."/>
            <person name="Williams K.H."/>
            <person name="Hubbard S.S."/>
            <person name="Banfield J.F."/>
        </authorList>
    </citation>
    <scope>NUCLEOTIDE SEQUENCE [LARGE SCALE GENOMIC DNA]</scope>
</reference>
<gene>
    <name evidence="7" type="ORF">A3B74_03540</name>
</gene>
<dbReference type="Gene3D" id="3.30.930.10">
    <property type="entry name" value="Bira Bifunctional Protein, Domain 2"/>
    <property type="match status" value="1"/>
</dbReference>
<dbReference type="STRING" id="1798540.A3B74_03540"/>
<dbReference type="GO" id="GO:0005524">
    <property type="term" value="F:ATP binding"/>
    <property type="evidence" value="ECO:0007669"/>
    <property type="project" value="UniProtKB-KW"/>
</dbReference>
<dbReference type="SUPFAM" id="SSF55681">
    <property type="entry name" value="Class II aaRS and biotin synthetases"/>
    <property type="match status" value="1"/>
</dbReference>
<evidence type="ECO:0000256" key="5">
    <source>
        <dbReference type="ARBA" id="ARBA00023146"/>
    </source>
</evidence>
<comment type="caution">
    <text evidence="7">The sequence shown here is derived from an EMBL/GenBank/DDBJ whole genome shotgun (WGS) entry which is preliminary data.</text>
</comment>
<evidence type="ECO:0000256" key="2">
    <source>
        <dbReference type="ARBA" id="ARBA00022741"/>
    </source>
</evidence>
<keyword evidence="3" id="KW-0067">ATP-binding</keyword>
<feature type="domain" description="Aminoacyl-transfer RNA synthetases class-II family profile" evidence="6">
    <location>
        <begin position="91"/>
        <end position="299"/>
    </location>
</feature>
<dbReference type="PANTHER" id="PTHR22594">
    <property type="entry name" value="ASPARTYL/LYSYL-TRNA SYNTHETASE"/>
    <property type="match status" value="1"/>
</dbReference>
<dbReference type="GO" id="GO:0006421">
    <property type="term" value="P:asparaginyl-tRNA aminoacylation"/>
    <property type="evidence" value="ECO:0007669"/>
    <property type="project" value="TreeGrafter"/>
</dbReference>
<evidence type="ECO:0000259" key="6">
    <source>
        <dbReference type="PROSITE" id="PS50862"/>
    </source>
</evidence>
<sequence length="308" mass="35772">MKQVTKQLMEHTSSKPMLAVLKIQSLVLYEIQTFFRERDFIELPPVITAPLTDPLAHGVHPASIEYEAQYLHLTKSMIFHKQIALLGDLDKIVIISPNVRLEKSSEAKSRHLLEFQQIDFEIKGGKKEDVYTLMEDLLIRITEVCKTKCAHELTFLGRTLPTLKMPFPRLSTDEMKQKYGDDFEAILSKTMTTPFWLESFYREFYDKEDPTTPGCFINYDLIYPEGFEEGLSGGERENDYETIIRKMDERHMDKSAYEIYLDLAKEKLIPQTAGAGFGLQRLLRYLTGIRTMEQVVLFPRSPREPIIF</sequence>
<dbReference type="Proteomes" id="UP000177165">
    <property type="component" value="Unassembled WGS sequence"/>
</dbReference>
<evidence type="ECO:0000256" key="3">
    <source>
        <dbReference type="ARBA" id="ARBA00022840"/>
    </source>
</evidence>
<dbReference type="PROSITE" id="PS50862">
    <property type="entry name" value="AA_TRNA_LIGASE_II"/>
    <property type="match status" value="1"/>
</dbReference>
<organism evidence="7 8">
    <name type="scientific">Candidatus Kerfeldbacteria bacterium RIFCSPHIGHO2_02_FULL_42_14</name>
    <dbReference type="NCBI Taxonomy" id="1798540"/>
    <lineage>
        <taxon>Bacteria</taxon>
        <taxon>Candidatus Kerfeldiibacteriota</taxon>
    </lineage>
</organism>
<keyword evidence="2" id="KW-0547">Nucleotide-binding</keyword>
<dbReference type="EMBL" id="MHKB01000011">
    <property type="protein sequence ID" value="OGY78937.1"/>
    <property type="molecule type" value="Genomic_DNA"/>
</dbReference>
<proteinExistence type="predicted"/>
<evidence type="ECO:0000313" key="8">
    <source>
        <dbReference type="Proteomes" id="UP000177165"/>
    </source>
</evidence>
<keyword evidence="5" id="KW-0030">Aminoacyl-tRNA synthetase</keyword>
<dbReference type="InterPro" id="IPR004364">
    <property type="entry name" value="Aa-tRNA-synt_II"/>
</dbReference>
<dbReference type="Pfam" id="PF00152">
    <property type="entry name" value="tRNA-synt_2"/>
    <property type="match status" value="1"/>
</dbReference>
<evidence type="ECO:0000256" key="1">
    <source>
        <dbReference type="ARBA" id="ARBA00022598"/>
    </source>
</evidence>
<accession>A0A1G2ASG6</accession>
<dbReference type="NCBIfam" id="NF005054">
    <property type="entry name" value="PRK06462.1-4"/>
    <property type="match status" value="1"/>
</dbReference>
<protein>
    <recommendedName>
        <fullName evidence="6">Aminoacyl-transfer RNA synthetases class-II family profile domain-containing protein</fullName>
    </recommendedName>
</protein>
<dbReference type="InterPro" id="IPR006195">
    <property type="entry name" value="aa-tRNA-synth_II"/>
</dbReference>
<evidence type="ECO:0000313" key="7">
    <source>
        <dbReference type="EMBL" id="OGY78937.1"/>
    </source>
</evidence>
<dbReference type="GO" id="GO:0004816">
    <property type="term" value="F:asparagine-tRNA ligase activity"/>
    <property type="evidence" value="ECO:0007669"/>
    <property type="project" value="TreeGrafter"/>
</dbReference>
<keyword evidence="1" id="KW-0436">Ligase</keyword>
<evidence type="ECO:0000256" key="4">
    <source>
        <dbReference type="ARBA" id="ARBA00022917"/>
    </source>
</evidence>
<dbReference type="AlphaFoldDB" id="A0A1G2ASG6"/>
<dbReference type="InterPro" id="IPR045864">
    <property type="entry name" value="aa-tRNA-synth_II/BPL/LPL"/>
</dbReference>
<name>A0A1G2ASG6_9BACT</name>
<dbReference type="PANTHER" id="PTHR22594:SF48">
    <property type="entry name" value="ASPARAGINYL-TRNA SYNTHETASE-RELATED PROTEIN (N-TRUNCATION)"/>
    <property type="match status" value="1"/>
</dbReference>